<evidence type="ECO:0000313" key="2">
    <source>
        <dbReference type="RefSeq" id="XP_028966902.1"/>
    </source>
</evidence>
<proteinExistence type="predicted"/>
<name>A0AAJ7WHD4_9ACAR</name>
<dbReference type="InterPro" id="IPR017850">
    <property type="entry name" value="Alkaline_phosphatase_core_sf"/>
</dbReference>
<dbReference type="Gene3D" id="3.40.720.10">
    <property type="entry name" value="Alkaline Phosphatase, subunit A"/>
    <property type="match status" value="1"/>
</dbReference>
<dbReference type="InterPro" id="IPR004245">
    <property type="entry name" value="DUF229"/>
</dbReference>
<dbReference type="RefSeq" id="XP_028966902.1">
    <property type="nucleotide sequence ID" value="XM_029111069.1"/>
</dbReference>
<dbReference type="FunFam" id="3.40.720.10:FF:000017">
    <property type="entry name" value="Predicted protein"/>
    <property type="match status" value="1"/>
</dbReference>
<dbReference type="GeneID" id="100906988"/>
<organism evidence="1 2">
    <name type="scientific">Galendromus occidentalis</name>
    <name type="common">western predatory mite</name>
    <dbReference type="NCBI Taxonomy" id="34638"/>
    <lineage>
        <taxon>Eukaryota</taxon>
        <taxon>Metazoa</taxon>
        <taxon>Ecdysozoa</taxon>
        <taxon>Arthropoda</taxon>
        <taxon>Chelicerata</taxon>
        <taxon>Arachnida</taxon>
        <taxon>Acari</taxon>
        <taxon>Parasitiformes</taxon>
        <taxon>Mesostigmata</taxon>
        <taxon>Gamasina</taxon>
        <taxon>Phytoseioidea</taxon>
        <taxon>Phytoseiidae</taxon>
        <taxon>Typhlodrominae</taxon>
        <taxon>Galendromus</taxon>
    </lineage>
</organism>
<reference evidence="2" key="1">
    <citation type="submission" date="2025-08" db="UniProtKB">
        <authorList>
            <consortium name="RefSeq"/>
        </authorList>
    </citation>
    <scope>IDENTIFICATION</scope>
</reference>
<dbReference type="GO" id="GO:0005615">
    <property type="term" value="C:extracellular space"/>
    <property type="evidence" value="ECO:0007669"/>
    <property type="project" value="TreeGrafter"/>
</dbReference>
<evidence type="ECO:0000313" key="1">
    <source>
        <dbReference type="Proteomes" id="UP000694867"/>
    </source>
</evidence>
<gene>
    <name evidence="2" type="primary">LOC100906988</name>
</gene>
<dbReference type="KEGG" id="goe:100906988"/>
<dbReference type="Pfam" id="PF02995">
    <property type="entry name" value="DUF229"/>
    <property type="match status" value="1"/>
</dbReference>
<accession>A0AAJ7WHD4</accession>
<dbReference type="PANTHER" id="PTHR10974">
    <property type="entry name" value="FI08016P-RELATED"/>
    <property type="match status" value="1"/>
</dbReference>
<sequence length="603" mass="68488">MGELFTSPTTLFLYKDDQTLSQGNFQLAAEEDQATILEVLSRHPLLEWTRNASEEPSCRIPLYSAFNEEIMPYFKLPPRELRCKDREIHLSRVSLEENELEIAESARVYSCIVEDATREGDDAIKFENARRVEVGLHPLRKRRGLQAIRVSCENFLGLPVYSHIHLVQPEFVPRSRGDSDGPSAASKNVFMFGVDSISSLAAVRLLPRTYLYLVNNLSAIVLGSHHKVGDNTFPNLITILTGEKRTHPASSEHEKDQFFDSWPLIWRNFSDAGYETFYGEDFPAYATFNFLAKGFKESPTDHYLRPFWLAIQESKVLRSSSNLCYGATPKHELQLDYLKEFIRKKRENPYFAFSFLVEISHEYQELVGVADDSIVEVLEAVRAQVVSGETALIFLSDHGHRFDAIRQTRQGHLEERLPFVAIAIADAAQKSMLRDNSRMLTSHYDLFETLRSFLPKSHRPAPSSVGIDLLSQNVPRNRTCAEAGVIDSYCACAEEDSSTSFSSNGYPDPEIQRFANRTVDFINFLLREEPKCSRLALRSVVSVFSIGGEEVFTLKTSPGSAVFEVRVKSLTDDLREDQLSRINRYGTPCIPSEILRKYCVCEK</sequence>
<dbReference type="Proteomes" id="UP000694867">
    <property type="component" value="Unplaced"/>
</dbReference>
<dbReference type="AlphaFoldDB" id="A0AAJ7WHD4"/>
<keyword evidence="1" id="KW-1185">Reference proteome</keyword>
<protein>
    <submittedName>
        <fullName evidence="2">Uncharacterized protein LOC100906988</fullName>
    </submittedName>
</protein>
<dbReference type="SUPFAM" id="SSF53649">
    <property type="entry name" value="Alkaline phosphatase-like"/>
    <property type="match status" value="1"/>
</dbReference>
<dbReference type="PANTHER" id="PTHR10974:SF48">
    <property type="entry name" value="SULFATASE DOMAIN-CONTAINING PROTEIN"/>
    <property type="match status" value="1"/>
</dbReference>
<dbReference type="CDD" id="cd16021">
    <property type="entry name" value="ALP_like"/>
    <property type="match status" value="1"/>
</dbReference>